<feature type="compositionally biased region" description="Polar residues" evidence="1">
    <location>
        <begin position="34"/>
        <end position="47"/>
    </location>
</feature>
<reference evidence="3 4" key="1">
    <citation type="submission" date="2019-01" db="EMBL/GenBank/DDBJ databases">
        <title>Draft genome sequences of the type strains of six Macrococcus species.</title>
        <authorList>
            <person name="Mazhar S."/>
            <person name="Altermann E."/>
            <person name="Hill C."/>
            <person name="Mcauliffe O."/>
        </authorList>
    </citation>
    <scope>NUCLEOTIDE SEQUENCE [LARGE SCALE GENOMIC DNA]</scope>
    <source>
        <strain evidence="3 4">ATCC 51828</strain>
    </source>
</reference>
<evidence type="ECO:0000256" key="2">
    <source>
        <dbReference type="SAM" id="SignalP"/>
    </source>
</evidence>
<protein>
    <recommendedName>
        <fullName evidence="5">PepSY domain-containing protein</fullName>
    </recommendedName>
</protein>
<comment type="caution">
    <text evidence="3">The sequence shown here is derived from an EMBL/GenBank/DDBJ whole genome shotgun (WGS) entry which is preliminary data.</text>
</comment>
<organism evidence="3 4">
    <name type="scientific">Macrococcus carouselicus</name>
    <dbReference type="NCBI Taxonomy" id="69969"/>
    <lineage>
        <taxon>Bacteria</taxon>
        <taxon>Bacillati</taxon>
        <taxon>Bacillota</taxon>
        <taxon>Bacilli</taxon>
        <taxon>Bacillales</taxon>
        <taxon>Staphylococcaceae</taxon>
        <taxon>Macrococcus</taxon>
    </lineage>
</organism>
<evidence type="ECO:0000256" key="1">
    <source>
        <dbReference type="SAM" id="MobiDB-lite"/>
    </source>
</evidence>
<evidence type="ECO:0000313" key="4">
    <source>
        <dbReference type="Proteomes" id="UP000295280"/>
    </source>
</evidence>
<dbReference type="Proteomes" id="UP000295280">
    <property type="component" value="Unassembled WGS sequence"/>
</dbReference>
<name>A0A9Q8CDQ5_9STAP</name>
<dbReference type="RefSeq" id="WP_133418177.1">
    <property type="nucleotide sequence ID" value="NZ_SCWD01000004.1"/>
</dbReference>
<dbReference type="Gene3D" id="3.10.450.40">
    <property type="match status" value="2"/>
</dbReference>
<keyword evidence="2" id="KW-0732">Signal</keyword>
<sequence length="231" mass="25593">MKFKVLSLILSAGLALAACDADNSNDKQTGPDDNAQSDVNSAETNQSNDVKKDEADNAAKNSDDNDQDASSDAEKDDEKTPSSTDADTKEALAIQDINSTPDDIIKIIESQKKKGEITDLKFEKEDNRWVYKVAQNEGDKNVEYTYGMNDRKLIKTEEDNEKEEGINYNKALAFDDIIKNIQDKAGAEAEIKEWSFTTEDNVPVFKAEILNGTTEKDYNVDPFSGAVTEDK</sequence>
<evidence type="ECO:0000313" key="3">
    <source>
        <dbReference type="EMBL" id="TDM00681.1"/>
    </source>
</evidence>
<feature type="signal peptide" evidence="2">
    <location>
        <begin position="1"/>
        <end position="17"/>
    </location>
</feature>
<keyword evidence="4" id="KW-1185">Reference proteome</keyword>
<dbReference type="OrthoDB" id="2418653at2"/>
<proteinExistence type="predicted"/>
<dbReference type="EMBL" id="SCWD01000004">
    <property type="protein sequence ID" value="TDM00681.1"/>
    <property type="molecule type" value="Genomic_DNA"/>
</dbReference>
<evidence type="ECO:0008006" key="5">
    <source>
        <dbReference type="Google" id="ProtNLM"/>
    </source>
</evidence>
<gene>
    <name evidence="3" type="ORF">ERX40_09065</name>
</gene>
<feature type="region of interest" description="Disordered" evidence="1">
    <location>
        <begin position="21"/>
        <end position="96"/>
    </location>
</feature>
<dbReference type="PROSITE" id="PS51257">
    <property type="entry name" value="PROKAR_LIPOPROTEIN"/>
    <property type="match status" value="1"/>
</dbReference>
<feature type="chain" id="PRO_5040282722" description="PepSY domain-containing protein" evidence="2">
    <location>
        <begin position="18"/>
        <end position="231"/>
    </location>
</feature>
<feature type="compositionally biased region" description="Basic and acidic residues" evidence="1">
    <location>
        <begin position="49"/>
        <end position="63"/>
    </location>
</feature>
<accession>A0A9Q8CDQ5</accession>
<feature type="compositionally biased region" description="Basic and acidic residues" evidence="1">
    <location>
        <begin position="72"/>
        <end position="90"/>
    </location>
</feature>
<dbReference type="AlphaFoldDB" id="A0A9Q8CDQ5"/>